<keyword evidence="12" id="KW-0378">Hydrolase</keyword>
<dbReference type="GO" id="GO:0140359">
    <property type="term" value="F:ABC-type transporter activity"/>
    <property type="evidence" value="ECO:0007669"/>
    <property type="project" value="InterPro"/>
</dbReference>
<dbReference type="Pfam" id="PF00664">
    <property type="entry name" value="ABC_membrane"/>
    <property type="match status" value="2"/>
</dbReference>
<dbReference type="InterPro" id="IPR017871">
    <property type="entry name" value="ABC_transporter-like_CS"/>
</dbReference>
<evidence type="ECO:0000256" key="9">
    <source>
        <dbReference type="SAM" id="Phobius"/>
    </source>
</evidence>
<keyword evidence="2" id="KW-0813">Transport</keyword>
<feature type="transmembrane region" description="Helical" evidence="9">
    <location>
        <begin position="130"/>
        <end position="149"/>
    </location>
</feature>
<keyword evidence="8" id="KW-0325">Glycoprotein</keyword>
<proteinExistence type="predicted"/>
<evidence type="ECO:0000259" key="10">
    <source>
        <dbReference type="PROSITE" id="PS50893"/>
    </source>
</evidence>
<dbReference type="InterPro" id="IPR036640">
    <property type="entry name" value="ABC1_TM_sf"/>
</dbReference>
<evidence type="ECO:0000256" key="5">
    <source>
        <dbReference type="ARBA" id="ARBA00022840"/>
    </source>
</evidence>
<feature type="transmembrane region" description="Helical" evidence="9">
    <location>
        <begin position="969"/>
        <end position="994"/>
    </location>
</feature>
<feature type="transmembrane region" description="Helical" evidence="9">
    <location>
        <begin position="66"/>
        <end position="89"/>
    </location>
</feature>
<dbReference type="GO" id="GO:0016020">
    <property type="term" value="C:membrane"/>
    <property type="evidence" value="ECO:0007669"/>
    <property type="project" value="UniProtKB-SubCell"/>
</dbReference>
<keyword evidence="4" id="KW-0547">Nucleotide-binding</keyword>
<dbReference type="CDD" id="cd18579">
    <property type="entry name" value="ABC_6TM_ABCC_D1"/>
    <property type="match status" value="1"/>
</dbReference>
<dbReference type="PANTHER" id="PTHR24223">
    <property type="entry name" value="ATP-BINDING CASSETTE SUB-FAMILY C"/>
    <property type="match status" value="1"/>
</dbReference>
<dbReference type="CDD" id="cd18580">
    <property type="entry name" value="ABC_6TM_ABCC_D2"/>
    <property type="match status" value="1"/>
</dbReference>
<evidence type="ECO:0000256" key="6">
    <source>
        <dbReference type="ARBA" id="ARBA00022989"/>
    </source>
</evidence>
<feature type="domain" description="ABC transmembrane type-1" evidence="11">
    <location>
        <begin position="865"/>
        <end position="1140"/>
    </location>
</feature>
<feature type="transmembrane region" description="Helical" evidence="9">
    <location>
        <begin position="377"/>
        <end position="397"/>
    </location>
</feature>
<dbReference type="GO" id="GO:0005524">
    <property type="term" value="F:ATP binding"/>
    <property type="evidence" value="ECO:0007669"/>
    <property type="project" value="UniProtKB-KW"/>
</dbReference>
<dbReference type="CDD" id="cd03250">
    <property type="entry name" value="ABCC_MRP_domain1"/>
    <property type="match status" value="1"/>
</dbReference>
<feature type="transmembrane region" description="Helical" evidence="9">
    <location>
        <begin position="255"/>
        <end position="281"/>
    </location>
</feature>
<dbReference type="InterPro" id="IPR044726">
    <property type="entry name" value="ABCC_6TM_D2"/>
</dbReference>
<organism evidence="12 13">
    <name type="scientific">Mycena belliarum</name>
    <dbReference type="NCBI Taxonomy" id="1033014"/>
    <lineage>
        <taxon>Eukaryota</taxon>
        <taxon>Fungi</taxon>
        <taxon>Dikarya</taxon>
        <taxon>Basidiomycota</taxon>
        <taxon>Agaricomycotina</taxon>
        <taxon>Agaricomycetes</taxon>
        <taxon>Agaricomycetidae</taxon>
        <taxon>Agaricales</taxon>
        <taxon>Marasmiineae</taxon>
        <taxon>Mycenaceae</taxon>
        <taxon>Mycena</taxon>
    </lineage>
</organism>
<dbReference type="EMBL" id="JARJCN010000018">
    <property type="protein sequence ID" value="KAJ7092344.1"/>
    <property type="molecule type" value="Genomic_DNA"/>
</dbReference>
<dbReference type="Gene3D" id="1.20.1560.10">
    <property type="entry name" value="ABC transporter type 1, transmembrane domain"/>
    <property type="match status" value="2"/>
</dbReference>
<dbReference type="PROSITE" id="PS00211">
    <property type="entry name" value="ABC_TRANSPORTER_1"/>
    <property type="match status" value="1"/>
</dbReference>
<evidence type="ECO:0000313" key="13">
    <source>
        <dbReference type="Proteomes" id="UP001222325"/>
    </source>
</evidence>
<feature type="non-terminal residue" evidence="12">
    <location>
        <position position="1140"/>
    </location>
</feature>
<reference evidence="12" key="1">
    <citation type="submission" date="2023-03" db="EMBL/GenBank/DDBJ databases">
        <title>Massive genome expansion in bonnet fungi (Mycena s.s.) driven by repeated elements and novel gene families across ecological guilds.</title>
        <authorList>
            <consortium name="Lawrence Berkeley National Laboratory"/>
            <person name="Harder C.B."/>
            <person name="Miyauchi S."/>
            <person name="Viragh M."/>
            <person name="Kuo A."/>
            <person name="Thoen E."/>
            <person name="Andreopoulos B."/>
            <person name="Lu D."/>
            <person name="Skrede I."/>
            <person name="Drula E."/>
            <person name="Henrissat B."/>
            <person name="Morin E."/>
            <person name="Kohler A."/>
            <person name="Barry K."/>
            <person name="LaButti K."/>
            <person name="Morin E."/>
            <person name="Salamov A."/>
            <person name="Lipzen A."/>
            <person name="Mereny Z."/>
            <person name="Hegedus B."/>
            <person name="Baldrian P."/>
            <person name="Stursova M."/>
            <person name="Weitz H."/>
            <person name="Taylor A."/>
            <person name="Grigoriev I.V."/>
            <person name="Nagy L.G."/>
            <person name="Martin F."/>
            <person name="Kauserud H."/>
        </authorList>
    </citation>
    <scope>NUCLEOTIDE SEQUENCE</scope>
    <source>
        <strain evidence="12">CBHHK173m</strain>
    </source>
</reference>
<dbReference type="Proteomes" id="UP001222325">
    <property type="component" value="Unassembled WGS sequence"/>
</dbReference>
<dbReference type="PROSITE" id="PS50929">
    <property type="entry name" value="ABC_TM1F"/>
    <property type="match status" value="2"/>
</dbReference>
<gene>
    <name evidence="12" type="ORF">B0H15DRAFT_973151</name>
</gene>
<dbReference type="InterPro" id="IPR056227">
    <property type="entry name" value="TMD0_ABC"/>
</dbReference>
<keyword evidence="6 9" id="KW-1133">Transmembrane helix</keyword>
<feature type="domain" description="ABC transporter" evidence="10">
    <location>
        <begin position="586"/>
        <end position="811"/>
    </location>
</feature>
<dbReference type="InterPro" id="IPR011527">
    <property type="entry name" value="ABC1_TM_dom"/>
</dbReference>
<accession>A0AAD6UBJ0</accession>
<feature type="transmembrane region" description="Helical" evidence="9">
    <location>
        <begin position="155"/>
        <end position="177"/>
    </location>
</feature>
<dbReference type="InterPro" id="IPR050173">
    <property type="entry name" value="ABC_transporter_C-like"/>
</dbReference>
<protein>
    <submittedName>
        <fullName evidence="12">P-loop containing nucleoside triphosphate hydrolase protein</fullName>
    </submittedName>
</protein>
<feature type="transmembrane region" description="Helical" evidence="9">
    <location>
        <begin position="1000"/>
        <end position="1023"/>
    </location>
</feature>
<feature type="transmembrane region" description="Helical" evidence="9">
    <location>
        <begin position="301"/>
        <end position="322"/>
    </location>
</feature>
<evidence type="ECO:0000313" key="12">
    <source>
        <dbReference type="EMBL" id="KAJ7092344.1"/>
    </source>
</evidence>
<keyword evidence="7 9" id="KW-0472">Membrane</keyword>
<evidence type="ECO:0000256" key="1">
    <source>
        <dbReference type="ARBA" id="ARBA00004141"/>
    </source>
</evidence>
<dbReference type="SUPFAM" id="SSF52540">
    <property type="entry name" value="P-loop containing nucleoside triphosphate hydrolases"/>
    <property type="match status" value="1"/>
</dbReference>
<feature type="transmembrane region" description="Helical" evidence="9">
    <location>
        <begin position="25"/>
        <end position="45"/>
    </location>
</feature>
<evidence type="ECO:0000259" key="11">
    <source>
        <dbReference type="PROSITE" id="PS50929"/>
    </source>
</evidence>
<feature type="transmembrane region" description="Helical" evidence="9">
    <location>
        <begin position="95"/>
        <end position="118"/>
    </location>
</feature>
<dbReference type="Pfam" id="PF00005">
    <property type="entry name" value="ABC_tran"/>
    <property type="match status" value="1"/>
</dbReference>
<keyword evidence="13" id="KW-1185">Reference proteome</keyword>
<dbReference type="Pfam" id="PF24357">
    <property type="entry name" value="TMD0_ABC"/>
    <property type="match status" value="1"/>
</dbReference>
<name>A0AAD6UBJ0_9AGAR</name>
<feature type="transmembrane region" description="Helical" evidence="9">
    <location>
        <begin position="479"/>
        <end position="501"/>
    </location>
</feature>
<dbReference type="InterPro" id="IPR044746">
    <property type="entry name" value="ABCC_6TM_D1"/>
</dbReference>
<keyword evidence="5" id="KW-0067">ATP-binding</keyword>
<feature type="transmembrane region" description="Helical" evidence="9">
    <location>
        <begin position="1044"/>
        <end position="1062"/>
    </location>
</feature>
<dbReference type="PANTHER" id="PTHR24223:SF399">
    <property type="entry name" value="ABC TRANSPORTER ATNG"/>
    <property type="match status" value="1"/>
</dbReference>
<feature type="transmembrane region" description="Helical" evidence="9">
    <location>
        <begin position="521"/>
        <end position="542"/>
    </location>
</feature>
<evidence type="ECO:0000256" key="3">
    <source>
        <dbReference type="ARBA" id="ARBA00022692"/>
    </source>
</evidence>
<evidence type="ECO:0000256" key="8">
    <source>
        <dbReference type="ARBA" id="ARBA00023180"/>
    </source>
</evidence>
<feature type="transmembrane region" description="Helical" evidence="9">
    <location>
        <begin position="403"/>
        <end position="420"/>
    </location>
</feature>
<dbReference type="Gene3D" id="3.40.50.300">
    <property type="entry name" value="P-loop containing nucleotide triphosphate hydrolases"/>
    <property type="match status" value="1"/>
</dbReference>
<dbReference type="PROSITE" id="PS50893">
    <property type="entry name" value="ABC_TRANSPORTER_2"/>
    <property type="match status" value="1"/>
</dbReference>
<evidence type="ECO:0000256" key="7">
    <source>
        <dbReference type="ARBA" id="ARBA00023136"/>
    </source>
</evidence>
<evidence type="ECO:0000256" key="2">
    <source>
        <dbReference type="ARBA" id="ARBA00022448"/>
    </source>
</evidence>
<dbReference type="InterPro" id="IPR003439">
    <property type="entry name" value="ABC_transporter-like_ATP-bd"/>
</dbReference>
<sequence length="1140" mass="123973">MHESCAQDMSFGPVSSCRTLDFTLYFEQTILGFAPDMIFFLLACARGFHLKSQPKPPSTARGNMLLALKCVVSLLVISGVTGSLVYGRLHHEPSAFVWLAAPVIQIICAVVLMLLVVIEHLHSIASSTLIITYTFIRGLFTAAALRSAIKTGLPPSGLSLSVLATASYFVVFLVELVPKSQTKSISSPSTSNILSRSLYIWLFPLMWAGRNKILQIDDCGSIPPEFDACHTRELLDSAILKHPLGKPPNLLRASLGVFSMAFLAPIFPRVLLLVATFSQPLLVLRMIKYVSESNPESERGWALVGGFVCVYGLMALMTSIYWEKVFDATVQYRAGLVGVIYSKSLRLSSQSGQELGGGVASTYMSVDVERICEGMQVFHETWAALASIALAVALLYTQATWPAFLPLAITLALSVIAAYISQGISQAHRLWLGSTDKRVKYLTSVLNNYLPMKMSCYEDVIVARAAKLRSVEMGGAQSFYNNICITGALAVTAGMLCNLSVLGPYAALAAHGHGPLDPSRMFTIAATLSLLAGPIDLIGGYMPQLIAAYASMKRIEDYLSRQEKPSVNNMDNQLENAPEKKSDYSITLQEASFSWDSEKSPVLGPLSITLTHGQLHMCVGPVAAGKSMFLLALLGETNCVQGSSTVPSVPFAYAVQEPLIMAGTLRNNILFGHEYLADWYNCVLKACALTSDIALMDDGDSTVLTEKGTNLSGGQRQRVSLARAVYAKAPWVFLDDTFSALDAQTVTHVFQSLFGPSGLLRNHGVVLVTHDLNHLKNADNIVVFNSGSIQYHGHLAEIIAAGYQMESPSTITHGEDSVEDIEKTSLEDRTYKEMKSSDEKAIQAISAGLTPYLFYMRVAGWGSSVAVVTLLSLTGCISLASNVYLQQWSQRSDNTGDTGKWVGGYAGLTLANFLMMYPGPCCKFLNFSFSELHAEELSGLLKTAPSYVMSAASGTIINRFSQDVLMCDLQFPVAALNVILFSVTLMGSIVFILIPAPWLALALPFVGVIYWVTLSFYLASIIFSFNFLTSKQFQHLTAGSKSPLYTLFSTTISGLVTIRTMGVEKHFQSLMDDQLNRSQIPFYYRLAGLRFLRTFLNMISLILATGLAALVIGLRKSVNPATLGLALSSLTNISLELSEL</sequence>
<comment type="subcellular location">
    <subcellularLocation>
        <location evidence="1">Membrane</location>
        <topology evidence="1">Multi-pass membrane protein</topology>
    </subcellularLocation>
</comment>
<dbReference type="SUPFAM" id="SSF90123">
    <property type="entry name" value="ABC transporter transmembrane region"/>
    <property type="match status" value="2"/>
</dbReference>
<dbReference type="InterPro" id="IPR027417">
    <property type="entry name" value="P-loop_NTPase"/>
</dbReference>
<feature type="transmembrane region" description="Helical" evidence="9">
    <location>
        <begin position="864"/>
        <end position="885"/>
    </location>
</feature>
<comment type="caution">
    <text evidence="12">The sequence shown here is derived from an EMBL/GenBank/DDBJ whole genome shotgun (WGS) entry which is preliminary data.</text>
</comment>
<dbReference type="GO" id="GO:0016887">
    <property type="term" value="F:ATP hydrolysis activity"/>
    <property type="evidence" value="ECO:0007669"/>
    <property type="project" value="InterPro"/>
</dbReference>
<evidence type="ECO:0000256" key="4">
    <source>
        <dbReference type="ARBA" id="ARBA00022741"/>
    </source>
</evidence>
<keyword evidence="3 9" id="KW-0812">Transmembrane</keyword>
<dbReference type="AlphaFoldDB" id="A0AAD6UBJ0"/>
<feature type="transmembrane region" description="Helical" evidence="9">
    <location>
        <begin position="1095"/>
        <end position="1114"/>
    </location>
</feature>
<feature type="domain" description="ABC transmembrane type-1" evidence="11">
    <location>
        <begin position="270"/>
        <end position="547"/>
    </location>
</feature>